<keyword evidence="1" id="KW-0812">Transmembrane</keyword>
<organism evidence="2">
    <name type="scientific">Cacopsylla melanoneura</name>
    <dbReference type="NCBI Taxonomy" id="428564"/>
    <lineage>
        <taxon>Eukaryota</taxon>
        <taxon>Metazoa</taxon>
        <taxon>Ecdysozoa</taxon>
        <taxon>Arthropoda</taxon>
        <taxon>Hexapoda</taxon>
        <taxon>Insecta</taxon>
        <taxon>Pterygota</taxon>
        <taxon>Neoptera</taxon>
        <taxon>Paraneoptera</taxon>
        <taxon>Hemiptera</taxon>
        <taxon>Sternorrhyncha</taxon>
        <taxon>Psylloidea</taxon>
        <taxon>Psyllidae</taxon>
        <taxon>Psyllinae</taxon>
        <taxon>Cacopsylla</taxon>
    </lineage>
</organism>
<reference evidence="2" key="1">
    <citation type="submission" date="2021-05" db="EMBL/GenBank/DDBJ databases">
        <authorList>
            <person name="Alioto T."/>
            <person name="Alioto T."/>
            <person name="Gomez Garrido J."/>
        </authorList>
    </citation>
    <scope>NUCLEOTIDE SEQUENCE</scope>
</reference>
<dbReference type="EMBL" id="HBUF01353564">
    <property type="protein sequence ID" value="CAG6715761.1"/>
    <property type="molecule type" value="Transcribed_RNA"/>
</dbReference>
<keyword evidence="1" id="KW-1133">Transmembrane helix</keyword>
<name>A0A8D8QF96_9HEMI</name>
<dbReference type="AlphaFoldDB" id="A0A8D8QF96"/>
<dbReference type="EMBL" id="HBUF01074851">
    <property type="protein sequence ID" value="CAG6630801.1"/>
    <property type="molecule type" value="Transcribed_RNA"/>
</dbReference>
<keyword evidence="1" id="KW-0472">Membrane</keyword>
<feature type="transmembrane region" description="Helical" evidence="1">
    <location>
        <begin position="60"/>
        <end position="80"/>
    </location>
</feature>
<sequence length="120" mass="13829">MKDAFSGYNKSTFTSQIFHRIQYICETVVFVVKIIVNNQGPLVFLEELNMSITSFSFYKINAWLSAIFRAILGFICGTIFNPVMFNINMTEIIQPKVQSVFGFFINDEKDLDIINCMNET</sequence>
<dbReference type="EMBL" id="HBUF01353561">
    <property type="protein sequence ID" value="CAG6715758.1"/>
    <property type="molecule type" value="Transcribed_RNA"/>
</dbReference>
<proteinExistence type="predicted"/>
<protein>
    <submittedName>
        <fullName evidence="2">Uncharacterized protein</fullName>
    </submittedName>
</protein>
<evidence type="ECO:0000256" key="1">
    <source>
        <dbReference type="SAM" id="Phobius"/>
    </source>
</evidence>
<accession>A0A8D8QF96</accession>
<dbReference type="EMBL" id="HBUF01353563">
    <property type="protein sequence ID" value="CAG6715760.1"/>
    <property type="molecule type" value="Transcribed_RNA"/>
</dbReference>
<evidence type="ECO:0000313" key="2">
    <source>
        <dbReference type="EMBL" id="CAG6630801.1"/>
    </source>
</evidence>
<feature type="transmembrane region" description="Helical" evidence="1">
    <location>
        <begin position="21"/>
        <end position="40"/>
    </location>
</feature>
<dbReference type="EMBL" id="HBUF01353562">
    <property type="protein sequence ID" value="CAG6715759.1"/>
    <property type="molecule type" value="Transcribed_RNA"/>
</dbReference>